<protein>
    <submittedName>
        <fullName evidence="1">Uncharacterized protein</fullName>
    </submittedName>
</protein>
<organism evidence="1 2">
    <name type="scientific">Ramazzottius varieornatus</name>
    <name type="common">Water bear</name>
    <name type="synonym">Tardigrade</name>
    <dbReference type="NCBI Taxonomy" id="947166"/>
    <lineage>
        <taxon>Eukaryota</taxon>
        <taxon>Metazoa</taxon>
        <taxon>Ecdysozoa</taxon>
        <taxon>Tardigrada</taxon>
        <taxon>Eutardigrada</taxon>
        <taxon>Parachela</taxon>
        <taxon>Hypsibioidea</taxon>
        <taxon>Ramazzottiidae</taxon>
        <taxon>Ramazzottius</taxon>
    </lineage>
</organism>
<proteinExistence type="predicted"/>
<keyword evidence="2" id="KW-1185">Reference proteome</keyword>
<dbReference type="EMBL" id="BDGG01000013">
    <property type="protein sequence ID" value="GAV06540.1"/>
    <property type="molecule type" value="Genomic_DNA"/>
</dbReference>
<dbReference type="AlphaFoldDB" id="A0A1D1VYQ3"/>
<name>A0A1D1VYQ3_RAMVA</name>
<gene>
    <name evidence="1" type="primary">RvY_16508-1</name>
    <name evidence="1" type="synonym">RvY_16508.1</name>
    <name evidence="1" type="ORF">RvY_16508</name>
</gene>
<dbReference type="Proteomes" id="UP000186922">
    <property type="component" value="Unassembled WGS sequence"/>
</dbReference>
<reference evidence="1 2" key="1">
    <citation type="journal article" date="2016" name="Nat. Commun.">
        <title>Extremotolerant tardigrade genome and improved radiotolerance of human cultured cells by tardigrade-unique protein.</title>
        <authorList>
            <person name="Hashimoto T."/>
            <person name="Horikawa D.D."/>
            <person name="Saito Y."/>
            <person name="Kuwahara H."/>
            <person name="Kozuka-Hata H."/>
            <person name="Shin-I T."/>
            <person name="Minakuchi Y."/>
            <person name="Ohishi K."/>
            <person name="Motoyama A."/>
            <person name="Aizu T."/>
            <person name="Enomoto A."/>
            <person name="Kondo K."/>
            <person name="Tanaka S."/>
            <person name="Hara Y."/>
            <person name="Koshikawa S."/>
            <person name="Sagara H."/>
            <person name="Miura T."/>
            <person name="Yokobori S."/>
            <person name="Miyagawa K."/>
            <person name="Suzuki Y."/>
            <person name="Kubo T."/>
            <person name="Oyama M."/>
            <person name="Kohara Y."/>
            <person name="Fujiyama A."/>
            <person name="Arakawa K."/>
            <person name="Katayama T."/>
            <person name="Toyoda A."/>
            <person name="Kunieda T."/>
        </authorList>
    </citation>
    <scope>NUCLEOTIDE SEQUENCE [LARGE SCALE GENOMIC DNA]</scope>
    <source>
        <strain evidence="1 2">YOKOZUNA-1</strain>
    </source>
</reference>
<comment type="caution">
    <text evidence="1">The sequence shown here is derived from an EMBL/GenBank/DDBJ whole genome shotgun (WGS) entry which is preliminary data.</text>
</comment>
<accession>A0A1D1VYQ3</accession>
<sequence>MFPAFAEPGRVYAASCDVKICKQKIRPGKSSIRGYSQSNPSCNFHLNLNIDGVTFHGPFQCEIPGIVEIDLMRTKVLSKRQSRYR</sequence>
<evidence type="ECO:0000313" key="2">
    <source>
        <dbReference type="Proteomes" id="UP000186922"/>
    </source>
</evidence>
<evidence type="ECO:0000313" key="1">
    <source>
        <dbReference type="EMBL" id="GAV06540.1"/>
    </source>
</evidence>